<sequence length="824" mass="87916">MTEGNIAAWRVQEGASFSAGDVLLEIETDKATMDVEAQDDGIMVKVMEQDGSKGVKVGTRIAVIAEAGDDASTVEIPAEGGKEGSAGVDTAKKDRPSPGDTMEGGIEKTESSSNAAESPPSSRLEADAEAGGAADTADAAQKKSPSSGKQGGKVQKQTYPLYPSVEHLLHLNGMTAADADSIPSSGPNGRLLKGDVLAHLGRINKDHPAQITARLLKLGHLDLSNIQLAAAPPKRDTPATPPPMAEVPQDTELAVPISLSAVIATQKRVNDTLGIFLPLSTFIARASELANEELPLSKNRKPTADDLFNSVLGLDKIASTRPSSRGHYVPQVTGLPPAPFAARKAAAAKKIDIIDLLSASARPSAKRAAPRVIPGAVGISAGENVFSVVAKAGDESRAAEYLERMKMALEKEPGSKGAGGNGSPDHDLNCLTIDELQAHAHTMMDKQTRDYYNEGADSGSTLLENIEAYKKYRIRLRVLRDVSKINTTTNLFGFKSSVPIGVAPTAMQKLAHADGEEGTAKACRKRGVPMGLSSFATTTLEEVAEASGEIPNVLQLYLFEDRDHSRKLIARAKKAGFKAVFLTVDTPILGRRNLEIRNQFKLPPHFKIANFVDEEEPALSDETTSANQSRARKPRANSTAGYTDGEKRVTPTGPITFHTHAANPTLCWEKDIEWLKEECCPEMEVWVKGIATAEDAILAVHHQVRGIVVSNHGGRQLNGAMATLDALPDVVEAVRGQIPVHVDGGIRHGTDVFKALALGADFVWVGRPALWGLAYKGQEGVELMLKLLADEFRLCMGLAGVTKVEGISKEYLVKIDKSGFVARL</sequence>
<dbReference type="GO" id="GO:0016746">
    <property type="term" value="F:acyltransferase activity"/>
    <property type="evidence" value="ECO:0007669"/>
    <property type="project" value="InterPro"/>
</dbReference>
<dbReference type="PROSITE" id="PS00189">
    <property type="entry name" value="LIPOYL"/>
    <property type="match status" value="1"/>
</dbReference>
<dbReference type="GO" id="GO:0005737">
    <property type="term" value="C:cytoplasm"/>
    <property type="evidence" value="ECO:0007669"/>
    <property type="project" value="UniProtKB-ARBA"/>
</dbReference>
<dbReference type="InterPro" id="IPR013785">
    <property type="entry name" value="Aldolase_TIM"/>
</dbReference>
<organism evidence="13 14">
    <name type="scientific">Friedmanniomyces endolithicus</name>
    <dbReference type="NCBI Taxonomy" id="329885"/>
    <lineage>
        <taxon>Eukaryota</taxon>
        <taxon>Fungi</taxon>
        <taxon>Dikarya</taxon>
        <taxon>Ascomycota</taxon>
        <taxon>Pezizomycotina</taxon>
        <taxon>Dothideomycetes</taxon>
        <taxon>Dothideomycetidae</taxon>
        <taxon>Mycosphaerellales</taxon>
        <taxon>Teratosphaeriaceae</taxon>
        <taxon>Friedmanniomyces</taxon>
    </lineage>
</organism>
<dbReference type="InterPro" id="IPR012133">
    <property type="entry name" value="Alpha-hydoxy_acid_DH_FMN"/>
</dbReference>
<dbReference type="InterPro" id="IPR000262">
    <property type="entry name" value="FMN-dep_DH"/>
</dbReference>
<feature type="compositionally biased region" description="Low complexity" evidence="9">
    <location>
        <begin position="129"/>
        <end position="155"/>
    </location>
</feature>
<dbReference type="InterPro" id="IPR037396">
    <property type="entry name" value="FMN_HAD"/>
</dbReference>
<dbReference type="STRING" id="329885.A0A4U0UGG4"/>
<evidence type="ECO:0000256" key="2">
    <source>
        <dbReference type="ARBA" id="ARBA00007317"/>
    </source>
</evidence>
<feature type="region of interest" description="Disordered" evidence="9">
    <location>
        <begin position="74"/>
        <end position="155"/>
    </location>
</feature>
<dbReference type="Gene3D" id="4.10.320.10">
    <property type="entry name" value="E3-binding domain"/>
    <property type="match status" value="1"/>
</dbReference>
<reference evidence="13 14" key="1">
    <citation type="submission" date="2017-03" db="EMBL/GenBank/DDBJ databases">
        <title>Genomes of endolithic fungi from Antarctica.</title>
        <authorList>
            <person name="Coleine C."/>
            <person name="Masonjones S."/>
            <person name="Stajich J.E."/>
        </authorList>
    </citation>
    <scope>NUCLEOTIDE SEQUENCE [LARGE SCALE GENOMIC DNA]</scope>
    <source>
        <strain evidence="13 14">CCFEE 5311</strain>
    </source>
</reference>
<dbReference type="InterPro" id="IPR004167">
    <property type="entry name" value="PSBD"/>
</dbReference>
<evidence type="ECO:0000256" key="8">
    <source>
        <dbReference type="ARBA" id="ARBA00083297"/>
    </source>
</evidence>
<dbReference type="InterPro" id="IPR000089">
    <property type="entry name" value="Biotin_lipoyl"/>
</dbReference>
<evidence type="ECO:0000259" key="11">
    <source>
        <dbReference type="PROSITE" id="PS51349"/>
    </source>
</evidence>
<dbReference type="SUPFAM" id="SSF51230">
    <property type="entry name" value="Single hybrid motif"/>
    <property type="match status" value="1"/>
</dbReference>
<dbReference type="InterPro" id="IPR036625">
    <property type="entry name" value="E3-bd_dom_sf"/>
</dbReference>
<comment type="caution">
    <text evidence="13">The sequence shown here is derived from an EMBL/GenBank/DDBJ whole genome shotgun (WGS) entry which is preliminary data.</text>
</comment>
<name>A0A4U0UGG4_9PEZI</name>
<dbReference type="PROSITE" id="PS00557">
    <property type="entry name" value="FMN_HYDROXY_ACID_DH_1"/>
    <property type="match status" value="1"/>
</dbReference>
<dbReference type="Proteomes" id="UP000310066">
    <property type="component" value="Unassembled WGS sequence"/>
</dbReference>
<evidence type="ECO:0000259" key="10">
    <source>
        <dbReference type="PROSITE" id="PS50968"/>
    </source>
</evidence>
<dbReference type="PANTHER" id="PTHR10578:SF149">
    <property type="entry name" value="2-HYDROXYACID OXIDASE 2"/>
    <property type="match status" value="1"/>
</dbReference>
<dbReference type="InterPro" id="IPR003016">
    <property type="entry name" value="2-oxoA_DH_lipoyl-BS"/>
</dbReference>
<dbReference type="FunFam" id="3.20.20.70:FF:000056">
    <property type="entry name" value="hydroxyacid oxidase 2"/>
    <property type="match status" value="1"/>
</dbReference>
<dbReference type="PROSITE" id="PS51826">
    <property type="entry name" value="PSBD"/>
    <property type="match status" value="1"/>
</dbReference>
<gene>
    <name evidence="13" type="ORF">B0A54_13822</name>
</gene>
<evidence type="ECO:0000313" key="13">
    <source>
        <dbReference type="EMBL" id="TKA34678.1"/>
    </source>
</evidence>
<dbReference type="Gene3D" id="2.40.50.100">
    <property type="match status" value="1"/>
</dbReference>
<dbReference type="PANTHER" id="PTHR10578">
    <property type="entry name" value="S -2-HYDROXY-ACID OXIDASE-RELATED"/>
    <property type="match status" value="1"/>
</dbReference>
<comment type="similarity">
    <text evidence="2">Belongs to the 2-oxoacid dehydrogenase family.</text>
</comment>
<evidence type="ECO:0000256" key="9">
    <source>
        <dbReference type="SAM" id="MobiDB-lite"/>
    </source>
</evidence>
<dbReference type="PROSITE" id="PS50968">
    <property type="entry name" value="BIOTINYL_LIPOYL"/>
    <property type="match status" value="1"/>
</dbReference>
<feature type="compositionally biased region" description="Low complexity" evidence="9">
    <location>
        <begin position="111"/>
        <end position="122"/>
    </location>
</feature>
<keyword evidence="5" id="KW-0560">Oxidoreductase</keyword>
<dbReference type="CDD" id="cd02809">
    <property type="entry name" value="alpha_hydroxyacid_oxid_FMN"/>
    <property type="match status" value="1"/>
</dbReference>
<dbReference type="GO" id="GO:0045333">
    <property type="term" value="P:cellular respiration"/>
    <property type="evidence" value="ECO:0007669"/>
    <property type="project" value="UniProtKB-ARBA"/>
</dbReference>
<feature type="domain" description="Peripheral subunit-binding (PSBD)" evidence="12">
    <location>
        <begin position="160"/>
        <end position="200"/>
    </location>
</feature>
<dbReference type="AlphaFoldDB" id="A0A4U0UGG4"/>
<dbReference type="Pfam" id="PF00364">
    <property type="entry name" value="Biotin_lipoyl"/>
    <property type="match status" value="1"/>
</dbReference>
<dbReference type="PROSITE" id="PS51349">
    <property type="entry name" value="FMN_HYDROXY_ACID_DH_2"/>
    <property type="match status" value="1"/>
</dbReference>
<keyword evidence="4" id="KW-0809">Transit peptide</keyword>
<dbReference type="GO" id="GO:0016491">
    <property type="term" value="F:oxidoreductase activity"/>
    <property type="evidence" value="ECO:0007669"/>
    <property type="project" value="UniProtKB-KW"/>
</dbReference>
<evidence type="ECO:0000259" key="12">
    <source>
        <dbReference type="PROSITE" id="PS51826"/>
    </source>
</evidence>
<dbReference type="GO" id="GO:0010181">
    <property type="term" value="F:FMN binding"/>
    <property type="evidence" value="ECO:0007669"/>
    <property type="project" value="InterPro"/>
</dbReference>
<dbReference type="Pfam" id="PF01070">
    <property type="entry name" value="FMN_dh"/>
    <property type="match status" value="1"/>
</dbReference>
<feature type="domain" description="Lipoyl-binding" evidence="10">
    <location>
        <begin position="1"/>
        <end position="65"/>
    </location>
</feature>
<feature type="region of interest" description="Disordered" evidence="9">
    <location>
        <begin position="617"/>
        <end position="649"/>
    </location>
</feature>
<evidence type="ECO:0000256" key="7">
    <source>
        <dbReference type="ARBA" id="ARBA00073420"/>
    </source>
</evidence>
<proteinExistence type="inferred from homology"/>
<evidence type="ECO:0000256" key="5">
    <source>
        <dbReference type="ARBA" id="ARBA00023002"/>
    </source>
</evidence>
<evidence type="ECO:0000256" key="6">
    <source>
        <dbReference type="ARBA" id="ARBA00024042"/>
    </source>
</evidence>
<feature type="domain" description="FMN hydroxy acid dehydrogenase" evidence="11">
    <location>
        <begin position="425"/>
        <end position="817"/>
    </location>
</feature>
<dbReference type="Gene3D" id="3.20.20.70">
    <property type="entry name" value="Aldolase class I"/>
    <property type="match status" value="1"/>
</dbReference>
<accession>A0A4U0UGG4</accession>
<keyword evidence="3" id="KW-0450">Lipoyl</keyword>
<evidence type="ECO:0000313" key="14">
    <source>
        <dbReference type="Proteomes" id="UP000310066"/>
    </source>
</evidence>
<evidence type="ECO:0000256" key="1">
    <source>
        <dbReference type="ARBA" id="ARBA00001917"/>
    </source>
</evidence>
<dbReference type="InterPro" id="IPR011053">
    <property type="entry name" value="Single_hybrid_motif"/>
</dbReference>
<dbReference type="InterPro" id="IPR008259">
    <property type="entry name" value="FMN_hydac_DH_AS"/>
</dbReference>
<dbReference type="OrthoDB" id="202158at2759"/>
<evidence type="ECO:0000256" key="3">
    <source>
        <dbReference type="ARBA" id="ARBA00022823"/>
    </source>
</evidence>
<comment type="similarity">
    <text evidence="6">Belongs to the FMN-dependent alpha-hydroxy acid dehydrogenase family.</text>
</comment>
<comment type="cofactor">
    <cofactor evidence="1">
        <name>FMN</name>
        <dbReference type="ChEBI" id="CHEBI:58210"/>
    </cofactor>
</comment>
<dbReference type="SUPFAM" id="SSF51395">
    <property type="entry name" value="FMN-linked oxidoreductases"/>
    <property type="match status" value="1"/>
</dbReference>
<evidence type="ECO:0000256" key="4">
    <source>
        <dbReference type="ARBA" id="ARBA00022946"/>
    </source>
</evidence>
<dbReference type="CDD" id="cd06849">
    <property type="entry name" value="lipoyl_domain"/>
    <property type="match status" value="1"/>
</dbReference>
<dbReference type="EMBL" id="NAJP01000078">
    <property type="protein sequence ID" value="TKA34678.1"/>
    <property type="molecule type" value="Genomic_DNA"/>
</dbReference>
<protein>
    <recommendedName>
        <fullName evidence="7">Oxidase FUB9</fullName>
    </recommendedName>
    <alternativeName>
        <fullName evidence="8">Fusaric acid biosynthesis protein 9</fullName>
    </alternativeName>
</protein>